<keyword evidence="1" id="KW-0472">Membrane</keyword>
<keyword evidence="1" id="KW-0812">Transmembrane</keyword>
<evidence type="ECO:0000313" key="2">
    <source>
        <dbReference type="EMBL" id="MCA8377716.1"/>
    </source>
</evidence>
<reference evidence="2" key="1">
    <citation type="submission" date="2023-08" db="EMBL/GenBank/DDBJ databases">
        <title>A collection of bacterial strains from the Burkholderia cepacia Research Laboratory and Repository.</title>
        <authorList>
            <person name="Lipuma J."/>
            <person name="Spilker T."/>
        </authorList>
    </citation>
    <scope>NUCLEOTIDE SEQUENCE</scope>
    <source>
        <strain evidence="2">AU0862</strain>
    </source>
</reference>
<gene>
    <name evidence="2" type="ORF">LGN22_02355</name>
</gene>
<organism evidence="2 3">
    <name type="scientific">Burkholderia cenocepacia</name>
    <dbReference type="NCBI Taxonomy" id="95486"/>
    <lineage>
        <taxon>Bacteria</taxon>
        <taxon>Pseudomonadati</taxon>
        <taxon>Pseudomonadota</taxon>
        <taxon>Betaproteobacteria</taxon>
        <taxon>Burkholderiales</taxon>
        <taxon>Burkholderiaceae</taxon>
        <taxon>Burkholderia</taxon>
        <taxon>Burkholderia cepacia complex</taxon>
    </lineage>
</organism>
<dbReference type="AlphaFoldDB" id="A0AAW4T5G1"/>
<feature type="transmembrane region" description="Helical" evidence="1">
    <location>
        <begin position="102"/>
        <end position="124"/>
    </location>
</feature>
<feature type="transmembrane region" description="Helical" evidence="1">
    <location>
        <begin position="12"/>
        <end position="30"/>
    </location>
</feature>
<comment type="caution">
    <text evidence="2">The sequence shown here is derived from an EMBL/GenBank/DDBJ whole genome shotgun (WGS) entry which is preliminary data.</text>
</comment>
<dbReference type="EMBL" id="JAIZTC010000001">
    <property type="protein sequence ID" value="MCA8377716.1"/>
    <property type="molecule type" value="Genomic_DNA"/>
</dbReference>
<evidence type="ECO:0000256" key="1">
    <source>
        <dbReference type="SAM" id="Phobius"/>
    </source>
</evidence>
<evidence type="ECO:0000313" key="3">
    <source>
        <dbReference type="Proteomes" id="UP001199070"/>
    </source>
</evidence>
<protein>
    <submittedName>
        <fullName evidence="2">Uncharacterized protein</fullName>
    </submittedName>
</protein>
<feature type="transmembrane region" description="Helical" evidence="1">
    <location>
        <begin position="78"/>
        <end position="96"/>
    </location>
</feature>
<accession>A0AAW4T5G1</accession>
<name>A0AAW4T5G1_9BURK</name>
<dbReference type="RefSeq" id="WP_226132398.1">
    <property type="nucleotide sequence ID" value="NZ_JAIZTC010000001.1"/>
</dbReference>
<sequence>MRARYVDYNGRYFVCLSVAVFLMVSFGSVMTVVDISNLVRRPSDELTTMAFYWGYLLLPAVLLWAMHSAGMLEKSRFAFSLIALTLLCACFVWSAAHERSAWVWVAYWPACVACLLLAMLAHWVRRRTNKIRGGVC</sequence>
<keyword evidence="1" id="KW-1133">Transmembrane helix</keyword>
<proteinExistence type="predicted"/>
<dbReference type="Proteomes" id="UP001199070">
    <property type="component" value="Unassembled WGS sequence"/>
</dbReference>
<feature type="transmembrane region" description="Helical" evidence="1">
    <location>
        <begin position="50"/>
        <end position="66"/>
    </location>
</feature>